<gene>
    <name evidence="1" type="ORF">SAMN04487948_1428</name>
</gene>
<dbReference type="RefSeq" id="WP_089828105.1">
    <property type="nucleotide sequence ID" value="NZ_FODV01000042.1"/>
</dbReference>
<dbReference type="OrthoDB" id="275628at2157"/>
<dbReference type="InterPro" id="IPR036390">
    <property type="entry name" value="WH_DNA-bd_sf"/>
</dbReference>
<keyword evidence="2" id="KW-1185">Reference proteome</keyword>
<accession>A0A1H8WU36</accession>
<proteinExistence type="predicted"/>
<name>A0A1H8WU36_9EURY</name>
<dbReference type="InterPro" id="IPR036388">
    <property type="entry name" value="WH-like_DNA-bd_sf"/>
</dbReference>
<sequence>MDLTDSDEAILDVLEEGRATPAFFVEETGYSRQQIYTRLRILEASGAIEQIFEPSSLWELKDDPRE</sequence>
<dbReference type="SUPFAM" id="SSF46785">
    <property type="entry name" value="Winged helix' DNA-binding domain"/>
    <property type="match status" value="1"/>
</dbReference>
<organism evidence="1 2">
    <name type="scientific">Halogranum amylolyticum</name>
    <dbReference type="NCBI Taxonomy" id="660520"/>
    <lineage>
        <taxon>Archaea</taxon>
        <taxon>Methanobacteriati</taxon>
        <taxon>Methanobacteriota</taxon>
        <taxon>Stenosarchaea group</taxon>
        <taxon>Halobacteria</taxon>
        <taxon>Halobacteriales</taxon>
        <taxon>Haloferacaceae</taxon>
    </lineage>
</organism>
<dbReference type="Proteomes" id="UP000199126">
    <property type="component" value="Unassembled WGS sequence"/>
</dbReference>
<reference evidence="2" key="1">
    <citation type="submission" date="2016-10" db="EMBL/GenBank/DDBJ databases">
        <authorList>
            <person name="Varghese N."/>
            <person name="Submissions S."/>
        </authorList>
    </citation>
    <scope>NUCLEOTIDE SEQUENCE [LARGE SCALE GENOMIC DNA]</scope>
    <source>
        <strain evidence="2">CGMCC 1.10121</strain>
    </source>
</reference>
<dbReference type="AlphaFoldDB" id="A0A1H8WU36"/>
<protein>
    <submittedName>
        <fullName evidence="1">Uncharacterized protein</fullName>
    </submittedName>
</protein>
<dbReference type="EMBL" id="FODV01000042">
    <property type="protein sequence ID" value="SEP30947.1"/>
    <property type="molecule type" value="Genomic_DNA"/>
</dbReference>
<evidence type="ECO:0000313" key="2">
    <source>
        <dbReference type="Proteomes" id="UP000199126"/>
    </source>
</evidence>
<evidence type="ECO:0000313" key="1">
    <source>
        <dbReference type="EMBL" id="SEP30947.1"/>
    </source>
</evidence>
<dbReference type="Gene3D" id="1.10.10.10">
    <property type="entry name" value="Winged helix-like DNA-binding domain superfamily/Winged helix DNA-binding domain"/>
    <property type="match status" value="1"/>
</dbReference>